<evidence type="ECO:0000259" key="6">
    <source>
        <dbReference type="PROSITE" id="PS51168"/>
    </source>
</evidence>
<dbReference type="NCBIfam" id="NF006741">
    <property type="entry name" value="PRK09269.1"/>
    <property type="match status" value="1"/>
</dbReference>
<keyword evidence="4" id="KW-0413">Isomerase</keyword>
<dbReference type="PROSITE" id="PS51168">
    <property type="entry name" value="CHORISMATE_MUT_2"/>
    <property type="match status" value="1"/>
</dbReference>
<accession>A0A1C2DLY7</accession>
<dbReference type="Gene3D" id="1.20.59.10">
    <property type="entry name" value="Chorismate mutase"/>
    <property type="match status" value="1"/>
</dbReference>
<evidence type="ECO:0000256" key="4">
    <source>
        <dbReference type="ARBA" id="ARBA00023235"/>
    </source>
</evidence>
<feature type="signal peptide" evidence="5">
    <location>
        <begin position="1"/>
        <end position="23"/>
    </location>
</feature>
<dbReference type="GO" id="GO:0009697">
    <property type="term" value="P:salicylic acid biosynthetic process"/>
    <property type="evidence" value="ECO:0007669"/>
    <property type="project" value="TreeGrafter"/>
</dbReference>
<feature type="domain" description="Chorismate mutase" evidence="6">
    <location>
        <begin position="1"/>
        <end position="107"/>
    </location>
</feature>
<organism evidence="7 8">
    <name type="scientific">Pseudomonas graminis</name>
    <dbReference type="NCBI Taxonomy" id="158627"/>
    <lineage>
        <taxon>Bacteria</taxon>
        <taxon>Pseudomonadati</taxon>
        <taxon>Pseudomonadota</taxon>
        <taxon>Gammaproteobacteria</taxon>
        <taxon>Pseudomonadales</taxon>
        <taxon>Pseudomonadaceae</taxon>
        <taxon>Pseudomonas</taxon>
    </lineage>
</organism>
<comment type="pathway">
    <text evidence="1">Metabolic intermediate biosynthesis; prephenate biosynthesis; prephenate from chorismate: step 1/1.</text>
</comment>
<feature type="chain" id="PRO_5008659478" description="chorismate mutase" evidence="5">
    <location>
        <begin position="24"/>
        <end position="190"/>
    </location>
</feature>
<comment type="caution">
    <text evidence="7">The sequence shown here is derived from an EMBL/GenBank/DDBJ whole genome shotgun (WGS) entry which is preliminary data.</text>
</comment>
<dbReference type="SUPFAM" id="SSF48600">
    <property type="entry name" value="Chorismate mutase II"/>
    <property type="match status" value="1"/>
</dbReference>
<dbReference type="AlphaFoldDB" id="A0A1C2DLY7"/>
<dbReference type="EMBL" id="MDEN01000066">
    <property type="protein sequence ID" value="OCX15778.1"/>
    <property type="molecule type" value="Genomic_DNA"/>
</dbReference>
<reference evidence="7 8" key="1">
    <citation type="submission" date="2016-08" db="EMBL/GenBank/DDBJ databases">
        <title>Whole genome sequence of Pseudomonas graminis strain UASWS1507, a potential biological control agent for agriculture.</title>
        <authorList>
            <person name="Crovadore J."/>
            <person name="Calmin G."/>
            <person name="Chablais R."/>
            <person name="Cochard B."/>
            <person name="Lefort F."/>
        </authorList>
    </citation>
    <scope>NUCLEOTIDE SEQUENCE [LARGE SCALE GENOMIC DNA]</scope>
    <source>
        <strain evidence="7 8">UASWS1507</strain>
    </source>
</reference>
<dbReference type="InterPro" id="IPR036263">
    <property type="entry name" value="Chorismate_II_sf"/>
</dbReference>
<dbReference type="InterPro" id="IPR008240">
    <property type="entry name" value="Chorismate_mutase_periplasmic"/>
</dbReference>
<protein>
    <recommendedName>
        <fullName evidence="2">chorismate mutase</fullName>
        <ecNumber evidence="2">5.4.99.5</ecNumber>
    </recommendedName>
</protein>
<evidence type="ECO:0000256" key="3">
    <source>
        <dbReference type="ARBA" id="ARBA00022729"/>
    </source>
</evidence>
<dbReference type="GO" id="GO:0004106">
    <property type="term" value="F:chorismate mutase activity"/>
    <property type="evidence" value="ECO:0007669"/>
    <property type="project" value="UniProtKB-EC"/>
</dbReference>
<dbReference type="SMART" id="SM00830">
    <property type="entry name" value="CM_2"/>
    <property type="match status" value="1"/>
</dbReference>
<name>A0A1C2DLY7_9PSED</name>
<evidence type="ECO:0000256" key="5">
    <source>
        <dbReference type="SAM" id="SignalP"/>
    </source>
</evidence>
<evidence type="ECO:0000256" key="1">
    <source>
        <dbReference type="ARBA" id="ARBA00004817"/>
    </source>
</evidence>
<dbReference type="PANTHER" id="PTHR38041">
    <property type="entry name" value="CHORISMATE MUTASE"/>
    <property type="match status" value="1"/>
</dbReference>
<proteinExistence type="predicted"/>
<dbReference type="InterPro" id="IPR051331">
    <property type="entry name" value="Chorismate_mutase-related"/>
</dbReference>
<dbReference type="NCBIfam" id="TIGR01806">
    <property type="entry name" value="CM_mono2"/>
    <property type="match status" value="1"/>
</dbReference>
<evidence type="ECO:0000313" key="8">
    <source>
        <dbReference type="Proteomes" id="UP000095143"/>
    </source>
</evidence>
<dbReference type="Proteomes" id="UP000095143">
    <property type="component" value="Unassembled WGS sequence"/>
</dbReference>
<dbReference type="UniPathway" id="UPA00120">
    <property type="reaction ID" value="UER00203"/>
</dbReference>
<sequence length="190" mass="21029">MTMLKQLQLAALACGLVSTGVHAAPAQQPPGQLQPLIAAMEQRLEIANDVARSKWHSGKPVQDSERERQVIQSAESRAGEFKLAADDVREFMTAQMEANKMVQYARIEQWRETGHSPEKPESSLTDGIRGRLDTLLPVLMQSYSAFQPYRSDAKCPGWVQSEIQRQASDPVIVTALQRAAGDLCRIKASQ</sequence>
<dbReference type="PANTHER" id="PTHR38041:SF2">
    <property type="entry name" value="SECRETED CHORISMATE MUTASE"/>
    <property type="match status" value="1"/>
</dbReference>
<dbReference type="InterPro" id="IPR002701">
    <property type="entry name" value="CM_II_prokaryot"/>
</dbReference>
<keyword evidence="3 5" id="KW-0732">Signal</keyword>
<dbReference type="InterPro" id="IPR036979">
    <property type="entry name" value="CM_dom_sf"/>
</dbReference>
<dbReference type="Pfam" id="PF01817">
    <property type="entry name" value="CM_2"/>
    <property type="match status" value="1"/>
</dbReference>
<dbReference type="GO" id="GO:0046417">
    <property type="term" value="P:chorismate metabolic process"/>
    <property type="evidence" value="ECO:0007669"/>
    <property type="project" value="InterPro"/>
</dbReference>
<evidence type="ECO:0000256" key="2">
    <source>
        <dbReference type="ARBA" id="ARBA00012404"/>
    </source>
</evidence>
<gene>
    <name evidence="7" type="ORF">BBI10_18830</name>
</gene>
<evidence type="ECO:0000313" key="7">
    <source>
        <dbReference type="EMBL" id="OCX15778.1"/>
    </source>
</evidence>
<dbReference type="EC" id="5.4.99.5" evidence="2"/>